<accession>A0A090EYC2</accession>
<reference evidence="3" key="1">
    <citation type="submission" date="2014-08" db="EMBL/GenBank/DDBJ databases">
        <authorList>
            <person name="Moulin L."/>
        </authorList>
    </citation>
    <scope>NUCLEOTIDE SEQUENCE [LARGE SCALE GENOMIC DNA]</scope>
</reference>
<feature type="region of interest" description="Disordered" evidence="1">
    <location>
        <begin position="365"/>
        <end position="401"/>
    </location>
</feature>
<feature type="region of interest" description="Disordered" evidence="1">
    <location>
        <begin position="252"/>
        <end position="273"/>
    </location>
</feature>
<dbReference type="AlphaFoldDB" id="A0A090EYC2"/>
<evidence type="ECO:0000256" key="1">
    <source>
        <dbReference type="SAM" id="MobiDB-lite"/>
    </source>
</evidence>
<evidence type="ECO:0000313" key="3">
    <source>
        <dbReference type="Proteomes" id="UP000045285"/>
    </source>
</evidence>
<gene>
    <name evidence="2" type="ORF">MPL3356_110333</name>
</gene>
<dbReference type="Proteomes" id="UP000045285">
    <property type="component" value="Unassembled WGS sequence"/>
</dbReference>
<keyword evidence="3" id="KW-1185">Reference proteome</keyword>
<dbReference type="EMBL" id="CCMZ01000003">
    <property type="protein sequence ID" value="CDX12104.1"/>
    <property type="molecule type" value="Genomic_DNA"/>
</dbReference>
<proteinExistence type="predicted"/>
<name>A0A090EYC2_MESPL</name>
<feature type="compositionally biased region" description="Basic and acidic residues" evidence="1">
    <location>
        <begin position="264"/>
        <end position="273"/>
    </location>
</feature>
<organism evidence="2 3">
    <name type="scientific">Mesorhizobium plurifarium</name>
    <dbReference type="NCBI Taxonomy" id="69974"/>
    <lineage>
        <taxon>Bacteria</taxon>
        <taxon>Pseudomonadati</taxon>
        <taxon>Pseudomonadota</taxon>
        <taxon>Alphaproteobacteria</taxon>
        <taxon>Hyphomicrobiales</taxon>
        <taxon>Phyllobacteriaceae</taxon>
        <taxon>Mesorhizobium</taxon>
    </lineage>
</organism>
<protein>
    <submittedName>
        <fullName evidence="2">Uncharacterized protein</fullName>
    </submittedName>
</protein>
<evidence type="ECO:0000313" key="2">
    <source>
        <dbReference type="EMBL" id="CDX12104.1"/>
    </source>
</evidence>
<sequence length="401" mass="43375">MVRHRGKVGAIPAVPDYRPGVCEEPVGVLDPGDGIAHRLRLPLIKMVRQAIDLRNVENGIRLEERDLAVDFLAAGVRLRPGEAAGEDHHRAGLALAHPTAKFERLPECHPHRVGKAARDSLRPKQQDIHAAIGQTIVPERPGDAAGGIARLPRLHPRTNTLLQLGYDAVGDARIDIDTFCFFVPAHFMNLQLEAAPIAAPSQGSAWRSRKAGRAPDRVPSCSHDGWSWAAATAEDGKAVALTAWIRQDLGAGRGASGRQKTEKRRWAPPDCSREKAGSMNRVAAAIGIVFEEDFDIGVVELIGGHDAKFVVDLEEDNRDHEGAGERPGGFLGEYEIVGHLRAPSWSGPIPARWLRQCVEAGAITRRRQPSGRSMLADPLRVDRGRSAAAPGKPLRESGIGS</sequence>